<evidence type="ECO:0000256" key="1">
    <source>
        <dbReference type="SAM" id="MobiDB-lite"/>
    </source>
</evidence>
<sequence>MHTSQLLALLVALPLAVANPAPFRPIITPRPLPPHANNAAVRHINVRQEDQLSPEECEESYISLADTFPTETGELAEWFSTAQPPVEFTEPSFDICTTTAISPPASLSSAYSVLSEQQVSWFSSIAPVATSMAGVCDGEISIFYEFLAVSDEESCTEVVSNWLELMAEATTTTDGTGAPNTSITATNTNSSPPPTDDASEDNSPPETSSSTGGVAGPRETGFVAAAAAAAAVAGAVAAL</sequence>
<reference evidence="3 4" key="1">
    <citation type="journal article" date="2016" name="Genome Announc.">
        <title>Genome Sequence of Madurella mycetomatis mm55, Isolated from a Human Mycetoma Case in Sudan.</title>
        <authorList>
            <person name="Smit S."/>
            <person name="Derks M.F."/>
            <person name="Bervoets S."/>
            <person name="Fahal A."/>
            <person name="van Leeuwen W."/>
            <person name="van Belkum A."/>
            <person name="van de Sande W.W."/>
        </authorList>
    </citation>
    <scope>NUCLEOTIDE SEQUENCE [LARGE SCALE GENOMIC DNA]</scope>
    <source>
        <strain evidence="4">mm55</strain>
    </source>
</reference>
<keyword evidence="2" id="KW-0732">Signal</keyword>
<organism evidence="3 4">
    <name type="scientific">Madurella mycetomatis</name>
    <dbReference type="NCBI Taxonomy" id="100816"/>
    <lineage>
        <taxon>Eukaryota</taxon>
        <taxon>Fungi</taxon>
        <taxon>Dikarya</taxon>
        <taxon>Ascomycota</taxon>
        <taxon>Pezizomycotina</taxon>
        <taxon>Sordariomycetes</taxon>
        <taxon>Sordariomycetidae</taxon>
        <taxon>Sordariales</taxon>
        <taxon>Sordariales incertae sedis</taxon>
        <taxon>Madurella</taxon>
    </lineage>
</organism>
<dbReference type="EMBL" id="LCTW02000038">
    <property type="protein sequence ID" value="KXX81279.1"/>
    <property type="molecule type" value="Genomic_DNA"/>
</dbReference>
<feature type="region of interest" description="Disordered" evidence="1">
    <location>
        <begin position="170"/>
        <end position="217"/>
    </location>
</feature>
<gene>
    <name evidence="3" type="ORF">MMYC01_201947</name>
</gene>
<feature type="signal peptide" evidence="2">
    <location>
        <begin position="1"/>
        <end position="18"/>
    </location>
</feature>
<dbReference type="OrthoDB" id="4589961at2759"/>
<evidence type="ECO:0000313" key="4">
    <source>
        <dbReference type="Proteomes" id="UP000078237"/>
    </source>
</evidence>
<evidence type="ECO:0008006" key="5">
    <source>
        <dbReference type="Google" id="ProtNLM"/>
    </source>
</evidence>
<comment type="caution">
    <text evidence="3">The sequence shown here is derived from an EMBL/GenBank/DDBJ whole genome shotgun (WGS) entry which is preliminary data.</text>
</comment>
<accession>A0A175WCQ6</accession>
<protein>
    <recommendedName>
        <fullName evidence="5">Infection structure specific protein</fullName>
    </recommendedName>
</protein>
<feature type="chain" id="PRO_5008043900" description="Infection structure specific protein" evidence="2">
    <location>
        <begin position="19"/>
        <end position="239"/>
    </location>
</feature>
<evidence type="ECO:0000313" key="3">
    <source>
        <dbReference type="EMBL" id="KXX81279.1"/>
    </source>
</evidence>
<feature type="compositionally biased region" description="Low complexity" evidence="1">
    <location>
        <begin position="170"/>
        <end position="190"/>
    </location>
</feature>
<evidence type="ECO:0000256" key="2">
    <source>
        <dbReference type="SAM" id="SignalP"/>
    </source>
</evidence>
<keyword evidence="4" id="KW-1185">Reference proteome</keyword>
<dbReference type="VEuPathDB" id="FungiDB:MMYC01_201947"/>
<dbReference type="Proteomes" id="UP000078237">
    <property type="component" value="Unassembled WGS sequence"/>
</dbReference>
<name>A0A175WCQ6_9PEZI</name>
<feature type="compositionally biased region" description="Polar residues" evidence="1">
    <location>
        <begin position="201"/>
        <end position="212"/>
    </location>
</feature>
<dbReference type="AlphaFoldDB" id="A0A175WCQ6"/>
<proteinExistence type="predicted"/>